<dbReference type="InterPro" id="IPR013783">
    <property type="entry name" value="Ig-like_fold"/>
</dbReference>
<dbReference type="InterPro" id="IPR036179">
    <property type="entry name" value="Ig-like_dom_sf"/>
</dbReference>
<dbReference type="Gene3D" id="2.60.40.10">
    <property type="entry name" value="Immunoglobulins"/>
    <property type="match status" value="1"/>
</dbReference>
<dbReference type="AlphaFoldDB" id="A0A9J6DRS7"/>
<evidence type="ECO:0000313" key="4">
    <source>
        <dbReference type="Proteomes" id="UP000821866"/>
    </source>
</evidence>
<proteinExistence type="predicted"/>
<comment type="caution">
    <text evidence="3">The sequence shown here is derived from an EMBL/GenBank/DDBJ whole genome shotgun (WGS) entry which is preliminary data.</text>
</comment>
<reference evidence="3" key="1">
    <citation type="journal article" date="2020" name="Cell">
        <title>Large-Scale Comparative Analyses of Tick Genomes Elucidate Their Genetic Diversity and Vector Capacities.</title>
        <authorList>
            <consortium name="Tick Genome and Microbiome Consortium (TIGMIC)"/>
            <person name="Jia N."/>
            <person name="Wang J."/>
            <person name="Shi W."/>
            <person name="Du L."/>
            <person name="Sun Y."/>
            <person name="Zhan W."/>
            <person name="Jiang J.F."/>
            <person name="Wang Q."/>
            <person name="Zhang B."/>
            <person name="Ji P."/>
            <person name="Bell-Sakyi L."/>
            <person name="Cui X.M."/>
            <person name="Yuan T.T."/>
            <person name="Jiang B.G."/>
            <person name="Yang W.F."/>
            <person name="Lam T.T."/>
            <person name="Chang Q.C."/>
            <person name="Ding S.J."/>
            <person name="Wang X.J."/>
            <person name="Zhu J.G."/>
            <person name="Ruan X.D."/>
            <person name="Zhao L."/>
            <person name="Wei J.T."/>
            <person name="Ye R.Z."/>
            <person name="Que T.C."/>
            <person name="Du C.H."/>
            <person name="Zhou Y.H."/>
            <person name="Cheng J.X."/>
            <person name="Dai P.F."/>
            <person name="Guo W.B."/>
            <person name="Han X.H."/>
            <person name="Huang E.J."/>
            <person name="Li L.F."/>
            <person name="Wei W."/>
            <person name="Gao Y.C."/>
            <person name="Liu J.Z."/>
            <person name="Shao H.Z."/>
            <person name="Wang X."/>
            <person name="Wang C.C."/>
            <person name="Yang T.C."/>
            <person name="Huo Q.B."/>
            <person name="Li W."/>
            <person name="Chen H.Y."/>
            <person name="Chen S.E."/>
            <person name="Zhou L.G."/>
            <person name="Ni X.B."/>
            <person name="Tian J.H."/>
            <person name="Sheng Y."/>
            <person name="Liu T."/>
            <person name="Pan Y.S."/>
            <person name="Xia L.Y."/>
            <person name="Li J."/>
            <person name="Zhao F."/>
            <person name="Cao W.C."/>
        </authorList>
    </citation>
    <scope>NUCLEOTIDE SEQUENCE</scope>
    <source>
        <strain evidence="3">Rmic-2018</strain>
    </source>
</reference>
<reference evidence="3" key="2">
    <citation type="submission" date="2021-09" db="EMBL/GenBank/DDBJ databases">
        <authorList>
            <person name="Jia N."/>
            <person name="Wang J."/>
            <person name="Shi W."/>
            <person name="Du L."/>
            <person name="Sun Y."/>
            <person name="Zhan W."/>
            <person name="Jiang J."/>
            <person name="Wang Q."/>
            <person name="Zhang B."/>
            <person name="Ji P."/>
            <person name="Sakyi L.B."/>
            <person name="Cui X."/>
            <person name="Yuan T."/>
            <person name="Jiang B."/>
            <person name="Yang W."/>
            <person name="Lam T.T.-Y."/>
            <person name="Chang Q."/>
            <person name="Ding S."/>
            <person name="Wang X."/>
            <person name="Zhu J."/>
            <person name="Ruan X."/>
            <person name="Zhao L."/>
            <person name="Wei J."/>
            <person name="Que T."/>
            <person name="Du C."/>
            <person name="Cheng J."/>
            <person name="Dai P."/>
            <person name="Han X."/>
            <person name="Huang E."/>
            <person name="Gao Y."/>
            <person name="Liu J."/>
            <person name="Shao H."/>
            <person name="Ye R."/>
            <person name="Li L."/>
            <person name="Wei W."/>
            <person name="Wang X."/>
            <person name="Wang C."/>
            <person name="Huo Q."/>
            <person name="Li W."/>
            <person name="Guo W."/>
            <person name="Chen H."/>
            <person name="Chen S."/>
            <person name="Zhou L."/>
            <person name="Zhou L."/>
            <person name="Ni X."/>
            <person name="Tian J."/>
            <person name="Zhou Y."/>
            <person name="Sheng Y."/>
            <person name="Liu T."/>
            <person name="Pan Y."/>
            <person name="Xia L."/>
            <person name="Li J."/>
            <person name="Zhao F."/>
            <person name="Cao W."/>
        </authorList>
    </citation>
    <scope>NUCLEOTIDE SEQUENCE</scope>
    <source>
        <strain evidence="3">Rmic-2018</strain>
        <tissue evidence="3">Larvae</tissue>
    </source>
</reference>
<feature type="signal peptide" evidence="1">
    <location>
        <begin position="1"/>
        <end position="20"/>
    </location>
</feature>
<evidence type="ECO:0000259" key="2">
    <source>
        <dbReference type="PROSITE" id="PS50835"/>
    </source>
</evidence>
<gene>
    <name evidence="3" type="ORF">HPB51_002057</name>
</gene>
<feature type="domain" description="Ig-like" evidence="2">
    <location>
        <begin position="7"/>
        <end position="132"/>
    </location>
</feature>
<keyword evidence="4" id="KW-1185">Reference proteome</keyword>
<accession>A0A9J6DRS7</accession>
<dbReference type="Proteomes" id="UP000821866">
    <property type="component" value="Unassembled WGS sequence"/>
</dbReference>
<dbReference type="PROSITE" id="PS50835">
    <property type="entry name" value="IG_LIKE"/>
    <property type="match status" value="1"/>
</dbReference>
<feature type="chain" id="PRO_5039935400" description="Ig-like domain-containing protein" evidence="1">
    <location>
        <begin position="21"/>
        <end position="193"/>
    </location>
</feature>
<dbReference type="SUPFAM" id="SSF48726">
    <property type="entry name" value="Immunoglobulin"/>
    <property type="match status" value="1"/>
</dbReference>
<dbReference type="InterPro" id="IPR007110">
    <property type="entry name" value="Ig-like_dom"/>
</dbReference>
<evidence type="ECO:0000313" key="3">
    <source>
        <dbReference type="EMBL" id="KAH8024887.1"/>
    </source>
</evidence>
<evidence type="ECO:0000256" key="1">
    <source>
        <dbReference type="SAM" id="SignalP"/>
    </source>
</evidence>
<dbReference type="VEuPathDB" id="VectorBase:LOC119169277"/>
<dbReference type="EMBL" id="JABSTU010000007">
    <property type="protein sequence ID" value="KAH8024887.1"/>
    <property type="molecule type" value="Genomic_DNA"/>
</dbReference>
<sequence length="193" mass="21183">MLLILVPLLASLPATLGVLASRCDATHGTSGPRWLNELPARLLFSNWTGATVRCLAEGEPRPDVWWVSAADGLNASALPVASRAQLLAVHDGTLTFLPFREHQFREQLHRGSFRCHARNTRGTVLSTVVHVSAATHPSAASLLKLARVNHPVARSRGFSLYRKYGDRKCSPDHKGPIIFDVQVAEVPRFPEQI</sequence>
<organism evidence="3 4">
    <name type="scientific">Rhipicephalus microplus</name>
    <name type="common">Cattle tick</name>
    <name type="synonym">Boophilus microplus</name>
    <dbReference type="NCBI Taxonomy" id="6941"/>
    <lineage>
        <taxon>Eukaryota</taxon>
        <taxon>Metazoa</taxon>
        <taxon>Ecdysozoa</taxon>
        <taxon>Arthropoda</taxon>
        <taxon>Chelicerata</taxon>
        <taxon>Arachnida</taxon>
        <taxon>Acari</taxon>
        <taxon>Parasitiformes</taxon>
        <taxon>Ixodida</taxon>
        <taxon>Ixodoidea</taxon>
        <taxon>Ixodidae</taxon>
        <taxon>Rhipicephalinae</taxon>
        <taxon>Rhipicephalus</taxon>
        <taxon>Boophilus</taxon>
    </lineage>
</organism>
<keyword evidence="1" id="KW-0732">Signal</keyword>
<name>A0A9J6DRS7_RHIMP</name>
<protein>
    <recommendedName>
        <fullName evidence="2">Ig-like domain-containing protein</fullName>
    </recommendedName>
</protein>